<comment type="caution">
    <text evidence="16">The sequence shown here is derived from an EMBL/GenBank/DDBJ whole genome shotgun (WGS) entry which is preliminary data.</text>
</comment>
<reference evidence="16 17" key="1">
    <citation type="submission" date="2017-01" db="EMBL/GenBank/DDBJ databases">
        <authorList>
            <person name="Varghese N."/>
            <person name="Submissions S."/>
        </authorList>
    </citation>
    <scope>NUCLEOTIDE SEQUENCE [LARGE SCALE GENOMIC DNA]</scope>
    <source>
        <strain evidence="16 17">ATCC 35905</strain>
    </source>
</reference>
<dbReference type="PANTHER" id="PTHR32552:SF89">
    <property type="entry name" value="CATECHOLATE SIDEROPHORE RECEPTOR FIU"/>
    <property type="match status" value="1"/>
</dbReference>
<keyword evidence="17" id="KW-1185">Reference proteome</keyword>
<feature type="chain" id="PRO_5034259735" evidence="13">
    <location>
        <begin position="33"/>
        <end position="785"/>
    </location>
</feature>
<dbReference type="Pfam" id="PF00593">
    <property type="entry name" value="TonB_dep_Rec_b-barrel"/>
    <property type="match status" value="1"/>
</dbReference>
<evidence type="ECO:0000259" key="15">
    <source>
        <dbReference type="Pfam" id="PF07715"/>
    </source>
</evidence>
<dbReference type="InterPro" id="IPR010917">
    <property type="entry name" value="TonB_rcpt_CS"/>
</dbReference>
<dbReference type="AlphaFoldDB" id="A0A8G2FFM1"/>
<organism evidence="16 17">
    <name type="scientific">Acidiphilium rubrum</name>
    <dbReference type="NCBI Taxonomy" id="526"/>
    <lineage>
        <taxon>Bacteria</taxon>
        <taxon>Pseudomonadati</taxon>
        <taxon>Pseudomonadota</taxon>
        <taxon>Alphaproteobacteria</taxon>
        <taxon>Acetobacterales</taxon>
        <taxon>Acidocellaceae</taxon>
        <taxon>Acidiphilium</taxon>
    </lineage>
</organism>
<protein>
    <submittedName>
        <fullName evidence="16">Iron complex outermembrane recepter protein</fullName>
    </submittedName>
</protein>
<evidence type="ECO:0000256" key="13">
    <source>
        <dbReference type="SAM" id="SignalP"/>
    </source>
</evidence>
<evidence type="ECO:0000256" key="4">
    <source>
        <dbReference type="ARBA" id="ARBA00022496"/>
    </source>
</evidence>
<dbReference type="PANTHER" id="PTHR32552">
    <property type="entry name" value="FERRICHROME IRON RECEPTOR-RELATED"/>
    <property type="match status" value="1"/>
</dbReference>
<dbReference type="InterPro" id="IPR037066">
    <property type="entry name" value="Plug_dom_sf"/>
</dbReference>
<accession>A0A8G2FFM1</accession>
<evidence type="ECO:0000256" key="12">
    <source>
        <dbReference type="RuleBase" id="RU003357"/>
    </source>
</evidence>
<evidence type="ECO:0000256" key="6">
    <source>
        <dbReference type="ARBA" id="ARBA00022729"/>
    </source>
</evidence>
<evidence type="ECO:0000256" key="9">
    <source>
        <dbReference type="ARBA" id="ARBA00023077"/>
    </source>
</evidence>
<keyword evidence="7" id="KW-0408">Iron</keyword>
<evidence type="ECO:0000256" key="10">
    <source>
        <dbReference type="ARBA" id="ARBA00023136"/>
    </source>
</evidence>
<evidence type="ECO:0000256" key="7">
    <source>
        <dbReference type="ARBA" id="ARBA00023004"/>
    </source>
</evidence>
<dbReference type="Pfam" id="PF07715">
    <property type="entry name" value="Plug"/>
    <property type="match status" value="1"/>
</dbReference>
<keyword evidence="4" id="KW-0410">Iron transport</keyword>
<dbReference type="InterPro" id="IPR000531">
    <property type="entry name" value="Beta-barrel_TonB"/>
</dbReference>
<comment type="similarity">
    <text evidence="12">Belongs to the TonB-dependent receptor family.</text>
</comment>
<gene>
    <name evidence="16" type="ORF">SAMN05421828_1393</name>
</gene>
<evidence type="ECO:0000259" key="14">
    <source>
        <dbReference type="Pfam" id="PF00593"/>
    </source>
</evidence>
<feature type="domain" description="TonB-dependent receptor-like beta-barrel" evidence="14">
    <location>
        <begin position="343"/>
        <end position="742"/>
    </location>
</feature>
<dbReference type="GO" id="GO:0009279">
    <property type="term" value="C:cell outer membrane"/>
    <property type="evidence" value="ECO:0007669"/>
    <property type="project" value="UniProtKB-SubCell"/>
</dbReference>
<evidence type="ECO:0000256" key="11">
    <source>
        <dbReference type="ARBA" id="ARBA00023237"/>
    </source>
</evidence>
<keyword evidence="9 12" id="KW-0798">TonB box</keyword>
<evidence type="ECO:0000256" key="8">
    <source>
        <dbReference type="ARBA" id="ARBA00023065"/>
    </source>
</evidence>
<dbReference type="Proteomes" id="UP000186308">
    <property type="component" value="Unassembled WGS sequence"/>
</dbReference>
<keyword evidence="10 12" id="KW-0472">Membrane</keyword>
<feature type="domain" description="TonB-dependent receptor plug" evidence="15">
    <location>
        <begin position="69"/>
        <end position="178"/>
    </location>
</feature>
<sequence>MSMGFSMQTRADAGLRAALMVTVSVASLTSVAMGQAVNAGTVSAQGVATSSAVQLKKADHTLTKKQIFTSTQTKAVISRQQIKAIGPAGGAGQAVSLAPGVVVRGYGGTAATARYEVTLRGVKVGWSSVNGDVERNGITVLFDGIPMNNLTSHNGQWDSNEIPIIQLIGGINVINGPGNPASRWFDSIGGTIDYVPVQPTPKPQFEVGSVVGSNVTFGSHFIANSGLHKGWSVLFAGGYASNHTFRTGTTAGSYGAPAQSNAFLGKVTHVFQGGRLSFGGYDDNNVEHRPSPNFIPTQPIAGITVTGAPTGELYSQPTSGFYSAGVPNVWFKTLQVRDYMLYGKLSLDLAPDLTFHNITWFRHGARVHYRTINYGTQAQGSANTEYYNPNSNTYGDRAYLDWKLPFNDIKLGGYFINQRYVSPYLGYNQALGITQTNPAQVSNFTLYNTFLDAFVQDTITPIPGLKITPGLAGVEYQTDFYNNAYNNPLSTTLSPNAHKTFTNPEPSVGVRYQPVPWGALYGSYAISYQNPTDNGFGANNGNAGGVDIASLKPIKSVDYEIGAKMMFDHVAVLNHATLNVNYFHDTLSNETIATYFTNIALTKFAAANAALKGFNIAATADPNFHWNMFANVGFSNNLFTSYLPSGASTPLVNTPIAYNPNVALSAGINYRMFVGPTLVDLGFLDQYTGSQHLFNNLTDQTSHQKLPAFNVANISLSADIPVPRSISSAVKVLKLSFNINNLFGARYNANAYVSSGGYLGGNSAGAVLAEPGAPRQYLASLTAKF</sequence>
<evidence type="ECO:0000256" key="5">
    <source>
        <dbReference type="ARBA" id="ARBA00022692"/>
    </source>
</evidence>
<name>A0A8G2FFM1_ACIRU</name>
<proteinExistence type="inferred from homology"/>
<keyword evidence="8" id="KW-0406">Ion transport</keyword>
<evidence type="ECO:0000256" key="2">
    <source>
        <dbReference type="ARBA" id="ARBA00022448"/>
    </source>
</evidence>
<evidence type="ECO:0000313" key="16">
    <source>
        <dbReference type="EMBL" id="SIR48934.1"/>
    </source>
</evidence>
<keyword evidence="6 13" id="KW-0732">Signal</keyword>
<dbReference type="PROSITE" id="PS01156">
    <property type="entry name" value="TONB_DEPENDENT_REC_2"/>
    <property type="match status" value="1"/>
</dbReference>
<keyword evidence="3" id="KW-1134">Transmembrane beta strand</keyword>
<keyword evidence="2" id="KW-0813">Transport</keyword>
<evidence type="ECO:0000313" key="17">
    <source>
        <dbReference type="Proteomes" id="UP000186308"/>
    </source>
</evidence>
<dbReference type="InterPro" id="IPR036942">
    <property type="entry name" value="Beta-barrel_TonB_sf"/>
</dbReference>
<dbReference type="OrthoDB" id="9760494at2"/>
<evidence type="ECO:0000256" key="3">
    <source>
        <dbReference type="ARBA" id="ARBA00022452"/>
    </source>
</evidence>
<dbReference type="Gene3D" id="2.170.130.10">
    <property type="entry name" value="TonB-dependent receptor, plug domain"/>
    <property type="match status" value="1"/>
</dbReference>
<comment type="subcellular location">
    <subcellularLocation>
        <location evidence="1">Cell outer membrane</location>
        <topology evidence="1">Multi-pass membrane protein</topology>
    </subcellularLocation>
</comment>
<keyword evidence="11" id="KW-0998">Cell outer membrane</keyword>
<dbReference type="Gene3D" id="2.40.170.20">
    <property type="entry name" value="TonB-dependent receptor, beta-barrel domain"/>
    <property type="match status" value="1"/>
</dbReference>
<dbReference type="GO" id="GO:0015344">
    <property type="term" value="F:siderophore uptake transmembrane transporter activity"/>
    <property type="evidence" value="ECO:0007669"/>
    <property type="project" value="TreeGrafter"/>
</dbReference>
<dbReference type="EMBL" id="FTNE01000039">
    <property type="protein sequence ID" value="SIR48934.1"/>
    <property type="molecule type" value="Genomic_DNA"/>
</dbReference>
<dbReference type="RefSeq" id="WP_139334190.1">
    <property type="nucleotide sequence ID" value="NZ_FTNE01000039.1"/>
</dbReference>
<dbReference type="InterPro" id="IPR039426">
    <property type="entry name" value="TonB-dep_rcpt-like"/>
</dbReference>
<keyword evidence="5" id="KW-0812">Transmembrane</keyword>
<feature type="signal peptide" evidence="13">
    <location>
        <begin position="1"/>
        <end position="32"/>
    </location>
</feature>
<dbReference type="InterPro" id="IPR012910">
    <property type="entry name" value="Plug_dom"/>
</dbReference>
<evidence type="ECO:0000256" key="1">
    <source>
        <dbReference type="ARBA" id="ARBA00004571"/>
    </source>
</evidence>
<dbReference type="SUPFAM" id="SSF56935">
    <property type="entry name" value="Porins"/>
    <property type="match status" value="1"/>
</dbReference>